<dbReference type="FunFam" id="1.20.58.390:FF:000156">
    <property type="entry name" value="Uncharacterized protein"/>
    <property type="match status" value="1"/>
</dbReference>
<gene>
    <name evidence="12" type="primary">LOC118408715</name>
</gene>
<dbReference type="SUPFAM" id="SSF49785">
    <property type="entry name" value="Galactose-binding domain-like"/>
    <property type="match status" value="1"/>
</dbReference>
<dbReference type="InterPro" id="IPR032675">
    <property type="entry name" value="LRR_dom_sf"/>
</dbReference>
<dbReference type="GO" id="GO:0046872">
    <property type="term" value="F:metal ion binding"/>
    <property type="evidence" value="ECO:0007669"/>
    <property type="project" value="UniProtKB-KW"/>
</dbReference>
<keyword evidence="7" id="KW-1015">Disulfide bond</keyword>
<dbReference type="InterPro" id="IPR001611">
    <property type="entry name" value="Leu-rich_rpt"/>
</dbReference>
<dbReference type="Gene3D" id="1.20.58.390">
    <property type="entry name" value="Neurotransmitter-gated ion-channel transmembrane domain"/>
    <property type="match status" value="1"/>
</dbReference>
<dbReference type="SMART" id="SM00409">
    <property type="entry name" value="IG"/>
    <property type="match status" value="1"/>
</dbReference>
<keyword evidence="8" id="KW-0325">Glycoprotein</keyword>
<dbReference type="InterPro" id="IPR036719">
    <property type="entry name" value="Neuro-gated_channel_TM_sf"/>
</dbReference>
<dbReference type="CDD" id="cd18989">
    <property type="entry name" value="LGIC_ECD_cation"/>
    <property type="match status" value="1"/>
</dbReference>
<dbReference type="FunFam" id="3.80.10.10:FF:001650">
    <property type="entry name" value="Uncharacterized protein"/>
    <property type="match status" value="1"/>
</dbReference>
<evidence type="ECO:0000256" key="3">
    <source>
        <dbReference type="ARBA" id="ARBA00022723"/>
    </source>
</evidence>
<dbReference type="InterPro" id="IPR050328">
    <property type="entry name" value="Dev_Immune_Receptor"/>
</dbReference>
<dbReference type="PANTHER" id="PTHR24373">
    <property type="entry name" value="SLIT RELATED LEUCINE-RICH REPEAT NEURONAL PROTEIN"/>
    <property type="match status" value="1"/>
</dbReference>
<dbReference type="InterPro" id="IPR006202">
    <property type="entry name" value="Neur_chan_lig-bd"/>
</dbReference>
<accession>A0A9J7HTU5</accession>
<evidence type="ECO:0000256" key="2">
    <source>
        <dbReference type="ARBA" id="ARBA00022614"/>
    </source>
</evidence>
<dbReference type="InterPro" id="IPR013783">
    <property type="entry name" value="Ig-like_fold"/>
</dbReference>
<evidence type="ECO:0000256" key="7">
    <source>
        <dbReference type="ARBA" id="ARBA00023157"/>
    </source>
</evidence>
<feature type="domain" description="Ig-like" evidence="10">
    <location>
        <begin position="1166"/>
        <end position="1251"/>
    </location>
</feature>
<dbReference type="FunFam" id="2.60.40.10:FF:002224">
    <property type="entry name" value="Uncharacterized protein"/>
    <property type="match status" value="1"/>
</dbReference>
<dbReference type="Pfam" id="PF22633">
    <property type="entry name" value="F5_F8_type_C_2"/>
    <property type="match status" value="1"/>
</dbReference>
<reference evidence="12" key="1">
    <citation type="submission" date="2025-08" db="UniProtKB">
        <authorList>
            <consortium name="RefSeq"/>
        </authorList>
    </citation>
    <scope>IDENTIFICATION</scope>
    <source>
        <strain evidence="12">S238N-H82</strain>
        <tissue evidence="12">Testes</tissue>
    </source>
</reference>
<keyword evidence="2" id="KW-0433">Leucine-rich repeat</keyword>
<feature type="transmembrane region" description="Helical" evidence="9">
    <location>
        <begin position="424"/>
        <end position="448"/>
    </location>
</feature>
<evidence type="ECO:0000313" key="11">
    <source>
        <dbReference type="Proteomes" id="UP000001554"/>
    </source>
</evidence>
<dbReference type="PANTHER" id="PTHR24373:SF383">
    <property type="entry name" value="LEUCINE-RICH REPEAT-CONTAINING PROTEIN 15-LIKE"/>
    <property type="match status" value="1"/>
</dbReference>
<dbReference type="Pfam" id="PF02931">
    <property type="entry name" value="Neur_chan_LBD"/>
    <property type="match status" value="1"/>
</dbReference>
<dbReference type="SUPFAM" id="SSF63712">
    <property type="entry name" value="Nicotinic receptor ligand binding domain-like"/>
    <property type="match status" value="1"/>
</dbReference>
<dbReference type="GeneID" id="118408715"/>
<dbReference type="SUPFAM" id="SSF52058">
    <property type="entry name" value="L domain-like"/>
    <property type="match status" value="1"/>
</dbReference>
<dbReference type="SUPFAM" id="SSF90112">
    <property type="entry name" value="Neurotransmitter-gated ion-channel transmembrane pore"/>
    <property type="match status" value="1"/>
</dbReference>
<sequence length="1322" mass="147603">MVHLAFDNFTLEGKSERGCIWDYVAVYDGNDQFKDVAAEVNVALRKRVSQSSLARRDQWPAERAVDGNTGNLLYPRYECTSTAWEYEPWWKVDLGDTHVISHVTVFNRGDCCGKVGLQCKSKMYNVKNVHFTGRLLRNFMVRIGPFEDILENTPCGDIHRETPSDGEIIDVRCVQPISGRWVSIQLIERTSFLVLCEVQVYAVSGDAATGVIPSTSPPPPIQPPEKFYDHCKDLEIDTVTIPNFYGHRSVEEILTSRQWQEMETQWNDNRLSWNRDKYDNNSKLVVKTADVWIPNIYLQRNGDARFADFPDAPVTITSDGLVTWDIIDILLTTTCDLEPAMFPFDYMECPVCLGAKTDEVFNCRENNSVTEHQADHNRHGKRFKTCGEEDSRQANQWKARWKIDVNVTENKGCINIKFDRIPTFHLCTTLLPAIILSVLMCIIFVLPIEKGDRVSFGMTILLSMVVSLVFITDVLPAKGSMPVAALLVIVYMCMMAFFLIITVIVIRISSSDKDLPPIVKKVFLRYIARLVFLGDLTQTKHGHTELKVDDFEMAEGMTGNNRQVLLPSTHHRKCCFNEPTVPTFNTIEPPFTLKPCEAEEPRELLEVLLSLKESVNNLSDAVETLGTSGQPKTSEATEDEAAMTDYRQLARVLDRLCLILYVSGLLIAYPSNKECIMGRELQGVLACLLFILTGLVMTAADCSSSCYVTSCYCSYQGITSVPQDLPTTITGLNLRGNQITSISQSDFSRYRNLETLNLVDNNISTINSQAFYLLPNLTKLELDSNQITILRDDMFTGLGNLQTLYLYSSEISDIQAGTFSSTPQLTSLYMDYNKLTVLRSGMFTGLGNLETLNIRNNDISDIQAGTFNSKSRLETLGLRHNKLTILRSGMFTGLRNLKLLSLDNNEISDIQTGTFSSTTQLKYLYLNNNKLTGIVSDMFTGLRNVEKIYLQNNDISDIQDDTFSSTPRLINLHLYNNKLTTLRSDMFTGLGNLQELLLYSNIISDIQAGTFSPALRLSSLHLSNNKLTNIRVGMFTGLGDLRYLRLSNNDISDVQAGTFSFTPQLLELYLNDNKLTSIVPDTFTGLKNLQELYLWNNEISDIQAGTFSPVTLSNSHIQSIPSNSSDMLMMTGSHSFENWIICSDPSNFRGQKLKDMNPEDLICKEPNITSFQIISNNSLVQGESLHLVCEALGIPTPDITVTLPSGLNATVESVGRVTVDVNGTITITNVTAADAGLYVCIAENPVGSKLATLLVDVFQTPQTASAFTLPVLLGTIFGSIAGALLLIAAIVMTLWCRRNNNSPPENPDHTVVFNNANNTTYL</sequence>
<dbReference type="Gene3D" id="2.70.170.10">
    <property type="entry name" value="Neurotransmitter-gated ion-channel ligand-binding domain"/>
    <property type="match status" value="1"/>
</dbReference>
<dbReference type="Gene3D" id="2.60.120.260">
    <property type="entry name" value="Galactose-binding domain-like"/>
    <property type="match status" value="1"/>
</dbReference>
<keyword evidence="3" id="KW-0479">Metal-binding</keyword>
<keyword evidence="9" id="KW-0472">Membrane</keyword>
<feature type="transmembrane region" description="Helical" evidence="9">
    <location>
        <begin position="681"/>
        <end position="700"/>
    </location>
</feature>
<dbReference type="PROSITE" id="PS51450">
    <property type="entry name" value="LRR"/>
    <property type="match status" value="4"/>
</dbReference>
<evidence type="ECO:0000256" key="6">
    <source>
        <dbReference type="ARBA" id="ARBA00022837"/>
    </source>
</evidence>
<keyword evidence="5" id="KW-0677">Repeat</keyword>
<dbReference type="KEGG" id="bfo:118408715"/>
<dbReference type="InterPro" id="IPR003598">
    <property type="entry name" value="Ig_sub2"/>
</dbReference>
<organism evidence="11 12">
    <name type="scientific">Branchiostoma floridae</name>
    <name type="common">Florida lancelet</name>
    <name type="synonym">Amphioxus</name>
    <dbReference type="NCBI Taxonomy" id="7739"/>
    <lineage>
        <taxon>Eukaryota</taxon>
        <taxon>Metazoa</taxon>
        <taxon>Chordata</taxon>
        <taxon>Cephalochordata</taxon>
        <taxon>Leptocardii</taxon>
        <taxon>Amphioxiformes</taxon>
        <taxon>Branchiostomatidae</taxon>
        <taxon>Branchiostoma</taxon>
    </lineage>
</organism>
<dbReference type="InterPro" id="IPR006585">
    <property type="entry name" value="FTP1"/>
</dbReference>
<dbReference type="GO" id="GO:0005230">
    <property type="term" value="F:extracellular ligand-gated monoatomic ion channel activity"/>
    <property type="evidence" value="ECO:0007669"/>
    <property type="project" value="InterPro"/>
</dbReference>
<keyword evidence="9" id="KW-0812">Transmembrane</keyword>
<feature type="transmembrane region" description="Helical" evidence="9">
    <location>
        <begin position="483"/>
        <end position="506"/>
    </location>
</feature>
<dbReference type="InterPro" id="IPR036179">
    <property type="entry name" value="Ig-like_dom_sf"/>
</dbReference>
<evidence type="ECO:0000313" key="12">
    <source>
        <dbReference type="RefSeq" id="XP_035665461.1"/>
    </source>
</evidence>
<protein>
    <submittedName>
        <fullName evidence="12">Uncharacterized protein LOC118408715</fullName>
    </submittedName>
</protein>
<dbReference type="RefSeq" id="XP_035665461.1">
    <property type="nucleotide sequence ID" value="XM_035809568.1"/>
</dbReference>
<dbReference type="Pfam" id="PF13927">
    <property type="entry name" value="Ig_3"/>
    <property type="match status" value="1"/>
</dbReference>
<evidence type="ECO:0000256" key="9">
    <source>
        <dbReference type="SAM" id="Phobius"/>
    </source>
</evidence>
<evidence type="ECO:0000256" key="8">
    <source>
        <dbReference type="ARBA" id="ARBA00023180"/>
    </source>
</evidence>
<dbReference type="SMART" id="SM00369">
    <property type="entry name" value="LRR_TYP"/>
    <property type="match status" value="15"/>
</dbReference>
<evidence type="ECO:0000256" key="1">
    <source>
        <dbReference type="ARBA" id="ARBA00004141"/>
    </source>
</evidence>
<dbReference type="FunFam" id="3.80.10.10:FF:000770">
    <property type="entry name" value="Uncharacterized protein"/>
    <property type="match status" value="1"/>
</dbReference>
<keyword evidence="4" id="KW-0732">Signal</keyword>
<dbReference type="Pfam" id="PF13855">
    <property type="entry name" value="LRR_8"/>
    <property type="match status" value="3"/>
</dbReference>
<dbReference type="InterPro" id="IPR036734">
    <property type="entry name" value="Neur_chan_lig-bd_sf"/>
</dbReference>
<dbReference type="Gene3D" id="2.60.40.10">
    <property type="entry name" value="Immunoglobulins"/>
    <property type="match status" value="1"/>
</dbReference>
<proteinExistence type="predicted"/>
<dbReference type="InterPro" id="IPR008979">
    <property type="entry name" value="Galactose-bd-like_sf"/>
</dbReference>
<dbReference type="SUPFAM" id="SSF52047">
    <property type="entry name" value="RNI-like"/>
    <property type="match status" value="1"/>
</dbReference>
<name>A0A9J7HTU5_BRAFL</name>
<feature type="transmembrane region" description="Helical" evidence="9">
    <location>
        <begin position="454"/>
        <end position="471"/>
    </location>
</feature>
<dbReference type="Proteomes" id="UP000001554">
    <property type="component" value="Unplaced"/>
</dbReference>
<dbReference type="InterPro" id="IPR007110">
    <property type="entry name" value="Ig-like_dom"/>
</dbReference>
<keyword evidence="11" id="KW-1185">Reference proteome</keyword>
<dbReference type="GO" id="GO:0016020">
    <property type="term" value="C:membrane"/>
    <property type="evidence" value="ECO:0007669"/>
    <property type="project" value="UniProtKB-SubCell"/>
</dbReference>
<dbReference type="InterPro" id="IPR003591">
    <property type="entry name" value="Leu-rich_rpt_typical-subtyp"/>
</dbReference>
<dbReference type="OrthoDB" id="676979at2759"/>
<dbReference type="SMART" id="SM00408">
    <property type="entry name" value="IGc2"/>
    <property type="match status" value="1"/>
</dbReference>
<evidence type="ECO:0000259" key="10">
    <source>
        <dbReference type="PROSITE" id="PS50835"/>
    </source>
</evidence>
<dbReference type="CDD" id="cd19051">
    <property type="entry name" value="LGIC_TM_cation"/>
    <property type="match status" value="1"/>
</dbReference>
<dbReference type="InterPro" id="IPR038050">
    <property type="entry name" value="Neuro_actylchol_rec"/>
</dbReference>
<evidence type="ECO:0000256" key="4">
    <source>
        <dbReference type="ARBA" id="ARBA00022729"/>
    </source>
</evidence>
<evidence type="ECO:0000256" key="5">
    <source>
        <dbReference type="ARBA" id="ARBA00022737"/>
    </source>
</evidence>
<keyword evidence="9" id="KW-1133">Transmembrane helix</keyword>
<dbReference type="PROSITE" id="PS50835">
    <property type="entry name" value="IG_LIKE"/>
    <property type="match status" value="1"/>
</dbReference>
<dbReference type="Gene3D" id="3.80.10.10">
    <property type="entry name" value="Ribonuclease Inhibitor"/>
    <property type="match status" value="4"/>
</dbReference>
<comment type="subcellular location">
    <subcellularLocation>
        <location evidence="1">Membrane</location>
        <topology evidence="1">Multi-pass membrane protein</topology>
    </subcellularLocation>
</comment>
<dbReference type="CDD" id="cd00096">
    <property type="entry name" value="Ig"/>
    <property type="match status" value="1"/>
</dbReference>
<feature type="transmembrane region" description="Helical" evidence="9">
    <location>
        <begin position="1271"/>
        <end position="1295"/>
    </location>
</feature>
<dbReference type="SMART" id="SM00607">
    <property type="entry name" value="FTP"/>
    <property type="match status" value="1"/>
</dbReference>
<dbReference type="InterPro" id="IPR006029">
    <property type="entry name" value="Neurotrans-gated_channel_TM"/>
</dbReference>
<keyword evidence="6" id="KW-0106">Calcium</keyword>
<dbReference type="SUPFAM" id="SSF48726">
    <property type="entry name" value="Immunoglobulin"/>
    <property type="match status" value="1"/>
</dbReference>
<dbReference type="InterPro" id="IPR003599">
    <property type="entry name" value="Ig_sub"/>
</dbReference>
<dbReference type="Pfam" id="PF02932">
    <property type="entry name" value="Neur_chan_memb"/>
    <property type="match status" value="1"/>
</dbReference>